<dbReference type="EMBL" id="BRYB01004893">
    <property type="protein sequence ID" value="GMI18836.1"/>
    <property type="molecule type" value="Genomic_DNA"/>
</dbReference>
<feature type="domain" description="Cyclic nucleotide-binding" evidence="2">
    <location>
        <begin position="93"/>
        <end position="150"/>
    </location>
</feature>
<comment type="caution">
    <text evidence="3">The sequence shown here is derived from an EMBL/GenBank/DDBJ whole genome shotgun (WGS) entry which is preliminary data.</text>
</comment>
<dbReference type="InterPro" id="IPR000595">
    <property type="entry name" value="cNMP-bd_dom"/>
</dbReference>
<feature type="non-terminal residue" evidence="3">
    <location>
        <position position="267"/>
    </location>
</feature>
<dbReference type="Pfam" id="PF00027">
    <property type="entry name" value="cNMP_binding"/>
    <property type="match status" value="2"/>
</dbReference>
<dbReference type="PANTHER" id="PTHR23011:SF28">
    <property type="entry name" value="CYCLIC NUCLEOTIDE-BINDING DOMAIN CONTAINING PROTEIN"/>
    <property type="match status" value="1"/>
</dbReference>
<evidence type="ECO:0000313" key="3">
    <source>
        <dbReference type="EMBL" id="GMI18836.1"/>
    </source>
</evidence>
<organism evidence="3 4">
    <name type="scientific">Tetraparma gracilis</name>
    <dbReference type="NCBI Taxonomy" id="2962635"/>
    <lineage>
        <taxon>Eukaryota</taxon>
        <taxon>Sar</taxon>
        <taxon>Stramenopiles</taxon>
        <taxon>Ochrophyta</taxon>
        <taxon>Bolidophyceae</taxon>
        <taxon>Parmales</taxon>
        <taxon>Triparmaceae</taxon>
        <taxon>Tetraparma</taxon>
    </lineage>
</organism>
<dbReference type="Gene3D" id="2.60.120.10">
    <property type="entry name" value="Jelly Rolls"/>
    <property type="match status" value="2"/>
</dbReference>
<dbReference type="PROSITE" id="PS50042">
    <property type="entry name" value="CNMP_BINDING_3"/>
    <property type="match status" value="2"/>
</dbReference>
<keyword evidence="4" id="KW-1185">Reference proteome</keyword>
<dbReference type="Proteomes" id="UP001165060">
    <property type="component" value="Unassembled WGS sequence"/>
</dbReference>
<accession>A0ABQ6M392</accession>
<dbReference type="PANTHER" id="PTHR23011">
    <property type="entry name" value="CYCLIC NUCLEOTIDE-BINDING DOMAIN CONTAINING PROTEIN"/>
    <property type="match status" value="1"/>
</dbReference>
<sequence length="267" mass="29249">MILSGNVRVEATAHEHDYHDAPDGTKVGNGRPAQSNRRGSVIKAAGAQAGAQSADKFTSKNKTPMGQHKRLTIKATLEKAGSVGKHMMKKKDSGATDSTDSHQIELAQLHDGEYFGEMAAFIELPRAATVTTISDCLFATLSKSDFRSFIKVVPNIENSIEFMVRQHMLQNLIQLKSPFLESVSLAKSHNMASKSLIEVLKKDDVVFSEGDAADKFYFVYSGSIRVEKSKEIGENETTTVRVGYLYPGDYFGELALINDNPRLASCV</sequence>
<dbReference type="SUPFAM" id="SSF51206">
    <property type="entry name" value="cAMP-binding domain-like"/>
    <property type="match status" value="2"/>
</dbReference>
<protein>
    <recommendedName>
        <fullName evidence="2">Cyclic nucleotide-binding domain-containing protein</fullName>
    </recommendedName>
</protein>
<evidence type="ECO:0000313" key="4">
    <source>
        <dbReference type="Proteomes" id="UP001165060"/>
    </source>
</evidence>
<evidence type="ECO:0000259" key="2">
    <source>
        <dbReference type="PROSITE" id="PS50042"/>
    </source>
</evidence>
<gene>
    <name evidence="3" type="ORF">TeGR_g14164</name>
</gene>
<feature type="domain" description="Cyclic nucleotide-binding" evidence="2">
    <location>
        <begin position="179"/>
        <end position="267"/>
    </location>
</feature>
<feature type="compositionally biased region" description="Basic and acidic residues" evidence="1">
    <location>
        <begin position="12"/>
        <end position="23"/>
    </location>
</feature>
<dbReference type="PRINTS" id="PR00103">
    <property type="entry name" value="CAMPKINASE"/>
</dbReference>
<feature type="region of interest" description="Disordered" evidence="1">
    <location>
        <begin position="12"/>
        <end position="67"/>
    </location>
</feature>
<proteinExistence type="predicted"/>
<dbReference type="InterPro" id="IPR014710">
    <property type="entry name" value="RmlC-like_jellyroll"/>
</dbReference>
<name>A0ABQ6M392_9STRA</name>
<feature type="compositionally biased region" description="Low complexity" evidence="1">
    <location>
        <begin position="44"/>
        <end position="54"/>
    </location>
</feature>
<dbReference type="CDD" id="cd00038">
    <property type="entry name" value="CAP_ED"/>
    <property type="match status" value="2"/>
</dbReference>
<reference evidence="3 4" key="1">
    <citation type="journal article" date="2023" name="Commun. Biol.">
        <title>Genome analysis of Parmales, the sister group of diatoms, reveals the evolutionary specialization of diatoms from phago-mixotrophs to photoautotrophs.</title>
        <authorList>
            <person name="Ban H."/>
            <person name="Sato S."/>
            <person name="Yoshikawa S."/>
            <person name="Yamada K."/>
            <person name="Nakamura Y."/>
            <person name="Ichinomiya M."/>
            <person name="Sato N."/>
            <person name="Blanc-Mathieu R."/>
            <person name="Endo H."/>
            <person name="Kuwata A."/>
            <person name="Ogata H."/>
        </authorList>
    </citation>
    <scope>NUCLEOTIDE SEQUENCE [LARGE SCALE GENOMIC DNA]</scope>
</reference>
<dbReference type="InterPro" id="IPR018490">
    <property type="entry name" value="cNMP-bd_dom_sf"/>
</dbReference>
<evidence type="ECO:0000256" key="1">
    <source>
        <dbReference type="SAM" id="MobiDB-lite"/>
    </source>
</evidence>